<comment type="caution">
    <text evidence="9">The sequence shown here is derived from an EMBL/GenBank/DDBJ whole genome shotgun (WGS) entry which is preliminary data.</text>
</comment>
<evidence type="ECO:0000313" key="9">
    <source>
        <dbReference type="EMBL" id="GGL41232.1"/>
    </source>
</evidence>
<comment type="subunit">
    <text evidence="5 6">Interacts with MinD and FtsZ.</text>
</comment>
<evidence type="ECO:0000256" key="2">
    <source>
        <dbReference type="ARBA" id="ARBA00022618"/>
    </source>
</evidence>
<feature type="domain" description="Septum site-determining protein MinC N-terminal" evidence="8">
    <location>
        <begin position="8"/>
        <end position="85"/>
    </location>
</feature>
<dbReference type="PANTHER" id="PTHR34108">
    <property type="entry name" value="SEPTUM SITE-DETERMINING PROTEIN MINC"/>
    <property type="match status" value="1"/>
</dbReference>
<evidence type="ECO:0000256" key="3">
    <source>
        <dbReference type="ARBA" id="ARBA00023210"/>
    </source>
</evidence>
<dbReference type="PANTHER" id="PTHR34108:SF1">
    <property type="entry name" value="SEPTUM SITE-DETERMINING PROTEIN MINC"/>
    <property type="match status" value="1"/>
</dbReference>
<dbReference type="GO" id="GO:0000917">
    <property type="term" value="P:division septum assembly"/>
    <property type="evidence" value="ECO:0007669"/>
    <property type="project" value="UniProtKB-KW"/>
</dbReference>
<protein>
    <recommendedName>
        <fullName evidence="6">Probable septum site-determining protein MinC</fullName>
    </recommendedName>
</protein>
<keyword evidence="4 6" id="KW-0131">Cell cycle</keyword>
<comment type="similarity">
    <text evidence="1 6">Belongs to the MinC family.</text>
</comment>
<evidence type="ECO:0000259" key="8">
    <source>
        <dbReference type="Pfam" id="PF22642"/>
    </source>
</evidence>
<dbReference type="Gene3D" id="3.30.160.540">
    <property type="match status" value="1"/>
</dbReference>
<feature type="domain" description="Septum formation inhibitor MinC C-terminal" evidence="7">
    <location>
        <begin position="107"/>
        <end position="211"/>
    </location>
</feature>
<evidence type="ECO:0000256" key="6">
    <source>
        <dbReference type="HAMAP-Rule" id="MF_00267"/>
    </source>
</evidence>
<gene>
    <name evidence="6 9" type="primary">minC</name>
    <name evidence="9" type="ORF">GCM10007968_01380</name>
</gene>
<dbReference type="Pfam" id="PF22642">
    <property type="entry name" value="MinC_N_1"/>
    <property type="match status" value="1"/>
</dbReference>
<dbReference type="RefSeq" id="WP_188800814.1">
    <property type="nucleotide sequence ID" value="NZ_BMOK01000001.1"/>
</dbReference>
<accession>A0A917RWY4</accession>
<dbReference type="InterPro" id="IPR005526">
    <property type="entry name" value="Septum_form_inhib_MinC_C"/>
</dbReference>
<dbReference type="EMBL" id="BMOK01000001">
    <property type="protein sequence ID" value="GGL41232.1"/>
    <property type="molecule type" value="Genomic_DNA"/>
</dbReference>
<dbReference type="GO" id="GO:1901891">
    <property type="term" value="P:regulation of cell septum assembly"/>
    <property type="evidence" value="ECO:0007669"/>
    <property type="project" value="InterPro"/>
</dbReference>
<evidence type="ECO:0000256" key="4">
    <source>
        <dbReference type="ARBA" id="ARBA00023306"/>
    </source>
</evidence>
<dbReference type="Proteomes" id="UP000654670">
    <property type="component" value="Unassembled WGS sequence"/>
</dbReference>
<dbReference type="InterPro" id="IPR055219">
    <property type="entry name" value="MinC_N_1"/>
</dbReference>
<evidence type="ECO:0000256" key="5">
    <source>
        <dbReference type="ARBA" id="ARBA00046874"/>
    </source>
</evidence>
<evidence type="ECO:0000256" key="1">
    <source>
        <dbReference type="ARBA" id="ARBA00006291"/>
    </source>
</evidence>
<sequence length="230" mass="25235">MSIKQPLVTMKGRKDGLVLVMDDTCAYEALLHELKEKLSVNQQLYKEGPVTSVKVQVGNRYISESQRSELMAIIRSFDHLKVDDIWSNVLTREEFETEKSKEKIVSVARIIRSGQVLSVEGDLLLIGDVNPGGVVSATGNIFVLGALRGIASAGTPGNEQNSVIAASIMKPTQLKIGRIISRTAEEPANEMKNDHVLECAYVDLSVGKIVIDRLQAVLKKSHLSLLLKMP</sequence>
<organism evidence="9 10">
    <name type="scientific">Sporolactobacillus putidus</name>
    <dbReference type="NCBI Taxonomy" id="492735"/>
    <lineage>
        <taxon>Bacteria</taxon>
        <taxon>Bacillati</taxon>
        <taxon>Bacillota</taxon>
        <taxon>Bacilli</taxon>
        <taxon>Bacillales</taxon>
        <taxon>Sporolactobacillaceae</taxon>
        <taxon>Sporolactobacillus</taxon>
    </lineage>
</organism>
<dbReference type="SUPFAM" id="SSF63848">
    <property type="entry name" value="Cell-division inhibitor MinC, C-terminal domain"/>
    <property type="match status" value="1"/>
</dbReference>
<dbReference type="InterPro" id="IPR036145">
    <property type="entry name" value="MinC_C_sf"/>
</dbReference>
<dbReference type="GO" id="GO:0000902">
    <property type="term" value="P:cell morphogenesis"/>
    <property type="evidence" value="ECO:0007669"/>
    <property type="project" value="InterPro"/>
</dbReference>
<dbReference type="NCBIfam" id="TIGR01222">
    <property type="entry name" value="minC"/>
    <property type="match status" value="1"/>
</dbReference>
<keyword evidence="3 6" id="KW-0717">Septation</keyword>
<dbReference type="InterPro" id="IPR016098">
    <property type="entry name" value="CAP/MinC_C"/>
</dbReference>
<proteinExistence type="inferred from homology"/>
<reference evidence="9" key="1">
    <citation type="journal article" date="2014" name="Int. J. Syst. Evol. Microbiol.">
        <title>Complete genome sequence of Corynebacterium casei LMG S-19264T (=DSM 44701T), isolated from a smear-ripened cheese.</title>
        <authorList>
            <consortium name="US DOE Joint Genome Institute (JGI-PGF)"/>
            <person name="Walter F."/>
            <person name="Albersmeier A."/>
            <person name="Kalinowski J."/>
            <person name="Ruckert C."/>
        </authorList>
    </citation>
    <scope>NUCLEOTIDE SEQUENCE</scope>
    <source>
        <strain evidence="9">JCM 15325</strain>
    </source>
</reference>
<comment type="function">
    <text evidence="6">Cell division inhibitor that blocks the formation of polar Z ring septums. Rapidly oscillates between the poles of the cell to destabilize FtsZ filaments that have formed before they mature into polar Z rings. Prevents FtsZ polymerization.</text>
</comment>
<dbReference type="HAMAP" id="MF_00267">
    <property type="entry name" value="MinC"/>
    <property type="match status" value="1"/>
</dbReference>
<dbReference type="InterPro" id="IPR013033">
    <property type="entry name" value="MinC"/>
</dbReference>
<dbReference type="Gene3D" id="2.160.20.70">
    <property type="match status" value="1"/>
</dbReference>
<keyword evidence="2 6" id="KW-0132">Cell division</keyword>
<evidence type="ECO:0000259" key="7">
    <source>
        <dbReference type="Pfam" id="PF03775"/>
    </source>
</evidence>
<dbReference type="Pfam" id="PF03775">
    <property type="entry name" value="MinC_C"/>
    <property type="match status" value="1"/>
</dbReference>
<name>A0A917RWY4_9BACL</name>
<dbReference type="AlphaFoldDB" id="A0A917RWY4"/>
<evidence type="ECO:0000313" key="10">
    <source>
        <dbReference type="Proteomes" id="UP000654670"/>
    </source>
</evidence>
<keyword evidence="10" id="KW-1185">Reference proteome</keyword>
<reference evidence="9" key="2">
    <citation type="submission" date="2020-09" db="EMBL/GenBank/DDBJ databases">
        <authorList>
            <person name="Sun Q."/>
            <person name="Ohkuma M."/>
        </authorList>
    </citation>
    <scope>NUCLEOTIDE SEQUENCE</scope>
    <source>
        <strain evidence="9">JCM 15325</strain>
    </source>
</reference>